<evidence type="ECO:0000313" key="1">
    <source>
        <dbReference type="EMBL" id="KAF7819005.1"/>
    </source>
</evidence>
<keyword evidence="2" id="KW-1185">Reference proteome</keyword>
<gene>
    <name evidence="1" type="ORF">G2W53_024460</name>
</gene>
<reference evidence="1" key="1">
    <citation type="submission" date="2020-09" db="EMBL/GenBank/DDBJ databases">
        <title>Genome-Enabled Discovery of Anthraquinone Biosynthesis in Senna tora.</title>
        <authorList>
            <person name="Kang S.-H."/>
            <person name="Pandey R.P."/>
            <person name="Lee C.-M."/>
            <person name="Sim J.-S."/>
            <person name="Jeong J.-T."/>
            <person name="Choi B.-S."/>
            <person name="Jung M."/>
            <person name="Ginzburg D."/>
            <person name="Zhao K."/>
            <person name="Won S.Y."/>
            <person name="Oh T.-J."/>
            <person name="Yu Y."/>
            <person name="Kim N.-H."/>
            <person name="Lee O.R."/>
            <person name="Lee T.-H."/>
            <person name="Bashyal P."/>
            <person name="Kim T.-S."/>
            <person name="Lee W.-H."/>
            <person name="Kawkins C."/>
            <person name="Kim C.-K."/>
            <person name="Kim J.S."/>
            <person name="Ahn B.O."/>
            <person name="Rhee S.Y."/>
            <person name="Sohng J.K."/>
        </authorList>
    </citation>
    <scope>NUCLEOTIDE SEQUENCE</scope>
    <source>
        <tissue evidence="1">Leaf</tissue>
    </source>
</reference>
<protein>
    <submittedName>
        <fullName evidence="1">Uncharacterized protein</fullName>
    </submittedName>
</protein>
<proteinExistence type="predicted"/>
<accession>A0A834WD51</accession>
<dbReference type="Proteomes" id="UP000634136">
    <property type="component" value="Unassembled WGS sequence"/>
</dbReference>
<evidence type="ECO:0000313" key="2">
    <source>
        <dbReference type="Proteomes" id="UP000634136"/>
    </source>
</evidence>
<sequence length="58" mass="6170">MEGGREDLLWKSEPAAESIVSLTLARSLEDGFALVIAQDGFELPSRLGVSAVEVQHGS</sequence>
<name>A0A834WD51_9FABA</name>
<dbReference type="AlphaFoldDB" id="A0A834WD51"/>
<organism evidence="1 2">
    <name type="scientific">Senna tora</name>
    <dbReference type="NCBI Taxonomy" id="362788"/>
    <lineage>
        <taxon>Eukaryota</taxon>
        <taxon>Viridiplantae</taxon>
        <taxon>Streptophyta</taxon>
        <taxon>Embryophyta</taxon>
        <taxon>Tracheophyta</taxon>
        <taxon>Spermatophyta</taxon>
        <taxon>Magnoliopsida</taxon>
        <taxon>eudicotyledons</taxon>
        <taxon>Gunneridae</taxon>
        <taxon>Pentapetalae</taxon>
        <taxon>rosids</taxon>
        <taxon>fabids</taxon>
        <taxon>Fabales</taxon>
        <taxon>Fabaceae</taxon>
        <taxon>Caesalpinioideae</taxon>
        <taxon>Cassia clade</taxon>
        <taxon>Senna</taxon>
    </lineage>
</organism>
<comment type="caution">
    <text evidence="1">The sequence shown here is derived from an EMBL/GenBank/DDBJ whole genome shotgun (WGS) entry which is preliminary data.</text>
</comment>
<dbReference type="EMBL" id="JAAIUW010000008">
    <property type="protein sequence ID" value="KAF7819005.1"/>
    <property type="molecule type" value="Genomic_DNA"/>
</dbReference>